<organism evidence="1">
    <name type="scientific">marine sediment metagenome</name>
    <dbReference type="NCBI Taxonomy" id="412755"/>
    <lineage>
        <taxon>unclassified sequences</taxon>
        <taxon>metagenomes</taxon>
        <taxon>ecological metagenomes</taxon>
    </lineage>
</organism>
<evidence type="ECO:0000313" key="1">
    <source>
        <dbReference type="EMBL" id="KKL10110.1"/>
    </source>
</evidence>
<gene>
    <name evidence="1" type="ORF">LCGC14_2559100</name>
</gene>
<proteinExistence type="predicted"/>
<name>A0A0F9AL31_9ZZZZ</name>
<reference evidence="1" key="1">
    <citation type="journal article" date="2015" name="Nature">
        <title>Complex archaea that bridge the gap between prokaryotes and eukaryotes.</title>
        <authorList>
            <person name="Spang A."/>
            <person name="Saw J.H."/>
            <person name="Jorgensen S.L."/>
            <person name="Zaremba-Niedzwiedzka K."/>
            <person name="Martijn J."/>
            <person name="Lind A.E."/>
            <person name="van Eijk R."/>
            <person name="Schleper C."/>
            <person name="Guy L."/>
            <person name="Ettema T.J."/>
        </authorList>
    </citation>
    <scope>NUCLEOTIDE SEQUENCE</scope>
</reference>
<sequence length="48" mass="5615">MKVECPKGSVNRDCAEFKVRLRQLGQVLRRDTVIGVLIRWVENMARSR</sequence>
<protein>
    <submittedName>
        <fullName evidence="1">Uncharacterized protein</fullName>
    </submittedName>
</protein>
<accession>A0A0F9AL31</accession>
<comment type="caution">
    <text evidence="1">The sequence shown here is derived from an EMBL/GenBank/DDBJ whole genome shotgun (WGS) entry which is preliminary data.</text>
</comment>
<dbReference type="EMBL" id="LAZR01042196">
    <property type="protein sequence ID" value="KKL10110.1"/>
    <property type="molecule type" value="Genomic_DNA"/>
</dbReference>
<dbReference type="AlphaFoldDB" id="A0A0F9AL31"/>